<name>A0AAV5F9F4_ELECO</name>
<dbReference type="Proteomes" id="UP001054889">
    <property type="component" value="Unassembled WGS sequence"/>
</dbReference>
<feature type="domain" description="KIB1-4 beta-propeller" evidence="1">
    <location>
        <begin position="1"/>
        <end position="149"/>
    </location>
</feature>
<organism evidence="2 3">
    <name type="scientific">Eleusine coracana subsp. coracana</name>
    <dbReference type="NCBI Taxonomy" id="191504"/>
    <lineage>
        <taxon>Eukaryota</taxon>
        <taxon>Viridiplantae</taxon>
        <taxon>Streptophyta</taxon>
        <taxon>Embryophyta</taxon>
        <taxon>Tracheophyta</taxon>
        <taxon>Spermatophyta</taxon>
        <taxon>Magnoliopsida</taxon>
        <taxon>Liliopsida</taxon>
        <taxon>Poales</taxon>
        <taxon>Poaceae</taxon>
        <taxon>PACMAD clade</taxon>
        <taxon>Chloridoideae</taxon>
        <taxon>Cynodonteae</taxon>
        <taxon>Eleusininae</taxon>
        <taxon>Eleusine</taxon>
    </lineage>
</organism>
<evidence type="ECO:0000259" key="1">
    <source>
        <dbReference type="Pfam" id="PF03478"/>
    </source>
</evidence>
<proteinExistence type="predicted"/>
<reference evidence="2" key="1">
    <citation type="journal article" date="2018" name="DNA Res.">
        <title>Multiple hybrid de novo genome assembly of finger millet, an orphan allotetraploid crop.</title>
        <authorList>
            <person name="Hatakeyama M."/>
            <person name="Aluri S."/>
            <person name="Balachadran M.T."/>
            <person name="Sivarajan S.R."/>
            <person name="Patrignani A."/>
            <person name="Gruter S."/>
            <person name="Poveda L."/>
            <person name="Shimizu-Inatsugi R."/>
            <person name="Baeten J."/>
            <person name="Francoijs K.J."/>
            <person name="Nataraja K.N."/>
            <person name="Reddy Y.A.N."/>
            <person name="Phadnis S."/>
            <person name="Ravikumar R.L."/>
            <person name="Schlapbach R."/>
            <person name="Sreeman S.M."/>
            <person name="Shimizu K.K."/>
        </authorList>
    </citation>
    <scope>NUCLEOTIDE SEQUENCE</scope>
</reference>
<accession>A0AAV5F9F4</accession>
<dbReference type="InterPro" id="IPR005174">
    <property type="entry name" value="KIB1-4_b-propeller"/>
</dbReference>
<dbReference type="AlphaFoldDB" id="A0AAV5F9F4"/>
<dbReference type="PANTHER" id="PTHR33110">
    <property type="entry name" value="F-BOX/KELCH-REPEAT PROTEIN-RELATED"/>
    <property type="match status" value="1"/>
</dbReference>
<evidence type="ECO:0000313" key="3">
    <source>
        <dbReference type="Proteomes" id="UP001054889"/>
    </source>
</evidence>
<sequence length="180" mass="20042">MAFYQGKLYAIARDENLRIVNITEEPSTGDPQVFQIEHIIPGDPSAAGLDSLVKKKIYLVESCGTLLMVCRKICCKKTDMGLVAGRSEFEVFKADLKQSQWVQVSTLGDGQMLFLARPCTRAIATSQYGIPGFGMLGDQIFFLDDEVENAFEEYTFEPEATFVIAYDMRTSEVSSPLPMV</sequence>
<gene>
    <name evidence="2" type="primary">gb20802</name>
    <name evidence="2" type="ORF">PR202_gb20802</name>
</gene>
<protein>
    <recommendedName>
        <fullName evidence="1">KIB1-4 beta-propeller domain-containing protein</fullName>
    </recommendedName>
</protein>
<comment type="caution">
    <text evidence="2">The sequence shown here is derived from an EMBL/GenBank/DDBJ whole genome shotgun (WGS) entry which is preliminary data.</text>
</comment>
<reference evidence="2" key="2">
    <citation type="submission" date="2021-12" db="EMBL/GenBank/DDBJ databases">
        <title>Resequencing data analysis of finger millet.</title>
        <authorList>
            <person name="Hatakeyama M."/>
            <person name="Aluri S."/>
            <person name="Balachadran M.T."/>
            <person name="Sivarajan S.R."/>
            <person name="Poveda L."/>
            <person name="Shimizu-Inatsugi R."/>
            <person name="Schlapbach R."/>
            <person name="Sreeman S.M."/>
            <person name="Shimizu K.K."/>
        </authorList>
    </citation>
    <scope>NUCLEOTIDE SEQUENCE</scope>
</reference>
<keyword evidence="3" id="KW-1185">Reference proteome</keyword>
<dbReference type="Pfam" id="PF03478">
    <property type="entry name" value="Beta-prop_KIB1-4"/>
    <property type="match status" value="1"/>
</dbReference>
<evidence type="ECO:0000313" key="2">
    <source>
        <dbReference type="EMBL" id="GJN32304.1"/>
    </source>
</evidence>
<dbReference type="PANTHER" id="PTHR33110:SF71">
    <property type="entry name" value="F-BOX_KELCH-REPEAT PROTEIN"/>
    <property type="match status" value="1"/>
</dbReference>
<dbReference type="EMBL" id="BQKI01000084">
    <property type="protein sequence ID" value="GJN32304.1"/>
    <property type="molecule type" value="Genomic_DNA"/>
</dbReference>